<feature type="transmembrane region" description="Helical" evidence="2">
    <location>
        <begin position="1041"/>
        <end position="1062"/>
    </location>
</feature>
<feature type="transmembrane region" description="Helical" evidence="2">
    <location>
        <begin position="891"/>
        <end position="908"/>
    </location>
</feature>
<dbReference type="GeneID" id="20224556"/>
<evidence type="ECO:0000313" key="4">
    <source>
        <dbReference type="Proteomes" id="UP000002729"/>
    </source>
</evidence>
<sequence>MSKRLHCYFFTDDELHAEYAWAWVLHNLVPFVDKVLGIAGAMDQRPIGALDWQIRLPLSLAVAAHPTSKPLLAAGHAANVAFWFARMPAVWDYMCWVALTELVYVVAVLRGGGQEFMRTAFLPAARALLVTLYFSAAFWKLTTSFLEPKTSCATTLVAELAAALFGDAIATTGAFAKGLMASAPAQIVGIEALVPLLMLRGSRWAVPAAALFHFTINLMPVTYAGGFSISMGCRLVLFLPGALLGTARGERGAAGGVAVLAAMAALFLKAHRGAVDTAGALFVVLGGCYYRRALFDGAPVERLVCRDGPLRRGAVGAGVAYGFVFPVVGVMAMASSSMYGNLRQFDGAYGNHLLAPTGVLQRLYEEADPRTALGGAFGGGVVRLERRGTTGGVFDELFFNADVSHEQPPYAVALLRDAVPGHPARYFEFYAARNYFERGNSDHADTALHNEKGAGLAPAAGGAKPPPALAMPAYELRRALALAKARGEPFKVAYAKLSSATPAAWRVEKPPKADVVAYAWPADACRDGRGRACGPDELPRLPAPPAWLTRFLHPYPVPLLDDGSGDEVHCTTMWTGEGWFRLGREHGASFRRLDLDGCLDASAEHAVGSFARVDRYRLPDNAPGGGGASIARRYVVRDPASLLRSLRRQASALRSGARVSNVGGRRSDERAFDGDAGAWYAPLRALVAEALAADGALAKLSGWLNGSGDADANALHDHGDAAFACVFFVDGGAAKPPHRDAGHLLLRTQLKAFTHEYAYVAVPPTPGDLWVFPGHVSHAVLPRALPGDARAAGLRISVACNAATSRVAIRALRASKTTTATRLLRTSHTRAASAQRTPTARHLHLSNSEASTPPFLVRAGLVGSVTAVCTPVFPVVGAYRLAAHVVPSRNARFLLVGSAAGVFSFAVRDALPALVDHAELLAPAAAANGAVAALTYGLLEAAHGGPRRLLDGMARVLPKASPAWLLAAGPAAAVGAAVGAATGVLAPYTYAPLFGWHFGVDAPELGRLVDRLLPVAAPTGFVAGAVLGPVLKPAIAGVSGVPWVFVALPGVVAVVAVCVGLFKGAREPRPLSDEDDLVVDETDRARVASVQQLRACRAVFRVDPGSLKLMSSNDVDGGVRARAFLDDGGALAREGAAARALLDGAYARGRRVYGDARPARLDVALSRFPALAAALEFAAPNAGLANLSRCVASPTKAELRQRAALTTDAVARAAVLAGGGEALDAETVLAEFRFAVDAMKTRGDDEATTARHLEDPRAFDDVARYALAACALLRTKSDGLSDADRATRLELYRHTTSPSTPSVVDLRELDALLKKHGVALDPGLWPAYQKRRLAAARARRRQFAGAAAVVALVGLMLSYLLEKFVRRLCGRWLRNFSAENLSVSLGGTVSFDDLWLNTSELNKMMLPFEPVAAHAAKLRLELPLNLSGAVTLTVDDVDIYLRSADYDVDGEAARRAVEIAVNLYWANYLRPPQEAAKKKGDAAKAEPEGEHQSATALSDTISSIVKSSVLVIRRVHVRVESPRPGTELGDGQGRKRVIQCDGTGEKLLSGCVIHKLTVDGASPAAAAENVVAKKIRFTGVACYCGAGDGASGCDEADAAQRKQRDARVVAALRGAWPRAALTDGAGDATFGDMIYGVDDAAAKRKARELARTAGALSRAAAEAAVRGRGATVLSCDEALFDTTLSLDLGAALKQQTPPVGSDGGAVAGDGDELRPWITGREQGGSSARTSRRT</sequence>
<accession>F0Y858</accession>
<feature type="transmembrane region" description="Helical" evidence="2">
    <location>
        <begin position="920"/>
        <end position="942"/>
    </location>
</feature>
<feature type="compositionally biased region" description="Polar residues" evidence="1">
    <location>
        <begin position="1723"/>
        <end position="1733"/>
    </location>
</feature>
<feature type="transmembrane region" description="Helical" evidence="2">
    <location>
        <begin position="855"/>
        <end position="879"/>
    </location>
</feature>
<proteinExistence type="predicted"/>
<feature type="compositionally biased region" description="Basic and acidic residues" evidence="1">
    <location>
        <begin position="1477"/>
        <end position="1491"/>
    </location>
</feature>
<feature type="transmembrane region" description="Helical" evidence="2">
    <location>
        <begin position="963"/>
        <end position="986"/>
    </location>
</feature>
<evidence type="ECO:0000256" key="2">
    <source>
        <dbReference type="SAM" id="Phobius"/>
    </source>
</evidence>
<evidence type="ECO:0000313" key="3">
    <source>
        <dbReference type="EMBL" id="EGB08549.1"/>
    </source>
</evidence>
<feature type="region of interest" description="Disordered" evidence="1">
    <location>
        <begin position="1477"/>
        <end position="1497"/>
    </location>
</feature>
<keyword evidence="2" id="KW-1133">Transmembrane helix</keyword>
<dbReference type="OrthoDB" id="201659at2759"/>
<dbReference type="RefSeq" id="XP_009036554.1">
    <property type="nucleotide sequence ID" value="XM_009038306.1"/>
</dbReference>
<keyword evidence="2" id="KW-0472">Membrane</keyword>
<feature type="transmembrane region" description="Helical" evidence="2">
    <location>
        <begin position="90"/>
        <end position="109"/>
    </location>
</feature>
<protein>
    <submittedName>
        <fullName evidence="3">Uncharacterized protein</fullName>
    </submittedName>
</protein>
<keyword evidence="2" id="KW-0812">Transmembrane</keyword>
<feature type="transmembrane region" description="Helical" evidence="2">
    <location>
        <begin position="252"/>
        <end position="268"/>
    </location>
</feature>
<gene>
    <name evidence="3" type="ORF">AURANDRAFT_63889</name>
</gene>
<organism evidence="4">
    <name type="scientific">Aureococcus anophagefferens</name>
    <name type="common">Harmful bloom alga</name>
    <dbReference type="NCBI Taxonomy" id="44056"/>
    <lineage>
        <taxon>Eukaryota</taxon>
        <taxon>Sar</taxon>
        <taxon>Stramenopiles</taxon>
        <taxon>Ochrophyta</taxon>
        <taxon>Pelagophyceae</taxon>
        <taxon>Pelagomonadales</taxon>
        <taxon>Pelagomonadaceae</taxon>
        <taxon>Aureococcus</taxon>
    </lineage>
</organism>
<dbReference type="Gene3D" id="2.60.120.620">
    <property type="entry name" value="q2cbj1_9rhob like domain"/>
    <property type="match status" value="1"/>
</dbReference>
<dbReference type="EMBL" id="GL833127">
    <property type="protein sequence ID" value="EGB08549.1"/>
    <property type="molecule type" value="Genomic_DNA"/>
</dbReference>
<keyword evidence="4" id="KW-1185">Reference proteome</keyword>
<dbReference type="KEGG" id="aaf:AURANDRAFT_63889"/>
<name>F0Y858_AURAN</name>
<reference evidence="3 4" key="1">
    <citation type="journal article" date="2011" name="Proc. Natl. Acad. Sci. U.S.A.">
        <title>Niche of harmful alga Aureococcus anophagefferens revealed through ecogenomics.</title>
        <authorList>
            <person name="Gobler C.J."/>
            <person name="Berry D.L."/>
            <person name="Dyhrman S.T."/>
            <person name="Wilhelm S.W."/>
            <person name="Salamov A."/>
            <person name="Lobanov A.V."/>
            <person name="Zhang Y."/>
            <person name="Collier J.L."/>
            <person name="Wurch L.L."/>
            <person name="Kustka A.B."/>
            <person name="Dill B.D."/>
            <person name="Shah M."/>
            <person name="VerBerkmoes N.C."/>
            <person name="Kuo A."/>
            <person name="Terry A."/>
            <person name="Pangilinan J."/>
            <person name="Lindquist E.A."/>
            <person name="Lucas S."/>
            <person name="Paulsen I.T."/>
            <person name="Hattenrath-Lehmann T.K."/>
            <person name="Talmage S.C."/>
            <person name="Walker E.A."/>
            <person name="Koch F."/>
            <person name="Burson A.M."/>
            <person name="Marcoval M.A."/>
            <person name="Tang Y.Z."/>
            <person name="Lecleir G.R."/>
            <person name="Coyne K.J."/>
            <person name="Berg G.M."/>
            <person name="Bertrand E.M."/>
            <person name="Saito M.A."/>
            <person name="Gladyshev V.N."/>
            <person name="Grigoriev I.V."/>
        </authorList>
    </citation>
    <scope>NUCLEOTIDE SEQUENCE [LARGE SCALE GENOMIC DNA]</scope>
    <source>
        <strain evidence="4">CCMP 1984</strain>
    </source>
</reference>
<dbReference type="InParanoid" id="F0Y858"/>
<feature type="region of interest" description="Disordered" evidence="1">
    <location>
        <begin position="1694"/>
        <end position="1733"/>
    </location>
</feature>
<feature type="transmembrane region" description="Helical" evidence="2">
    <location>
        <begin position="313"/>
        <end position="334"/>
    </location>
</feature>
<dbReference type="Proteomes" id="UP000002729">
    <property type="component" value="Unassembled WGS sequence"/>
</dbReference>
<evidence type="ECO:0000256" key="1">
    <source>
        <dbReference type="SAM" id="MobiDB-lite"/>
    </source>
</evidence>
<feature type="transmembrane region" description="Helical" evidence="2">
    <location>
        <begin position="1343"/>
        <end position="1361"/>
    </location>
</feature>
<feature type="transmembrane region" description="Helical" evidence="2">
    <location>
        <begin position="121"/>
        <end position="139"/>
    </location>
</feature>